<gene>
    <name evidence="3" type="ordered locus">Tgr7_1687</name>
</gene>
<evidence type="ECO:0008006" key="5">
    <source>
        <dbReference type="Google" id="ProtNLM"/>
    </source>
</evidence>
<dbReference type="CDD" id="cd17511">
    <property type="entry name" value="YbjN_AmyR-like"/>
    <property type="match status" value="1"/>
</dbReference>
<dbReference type="InterPro" id="IPR019660">
    <property type="entry name" value="Put_sensory_transdc_reg_YbjN"/>
</dbReference>
<sequence precursor="true">MRHLLPLVTALVLSLLLVLPAQADQTIISSTNAKQVEGLLKELGFTGTRIDEDDDVIVMMHGRPVVVIVGSGNGRQLQMNVAFVGMGITLEQVNAWNRNRILAKAYLDRDGDTIFESDLDLDGGITVDRLKDWLQTFNMLIDMFVREVVHGQGVDDSKPVTPRRDRELRAGISPTVG</sequence>
<dbReference type="OrthoDB" id="33037at2"/>
<organism evidence="3 4">
    <name type="scientific">Thioalkalivibrio sulfidiphilus (strain HL-EbGR7)</name>
    <dbReference type="NCBI Taxonomy" id="396588"/>
    <lineage>
        <taxon>Bacteria</taxon>
        <taxon>Pseudomonadati</taxon>
        <taxon>Pseudomonadota</taxon>
        <taxon>Gammaproteobacteria</taxon>
        <taxon>Chromatiales</taxon>
        <taxon>Ectothiorhodospiraceae</taxon>
        <taxon>Thioalkalivibrio</taxon>
    </lineage>
</organism>
<dbReference type="EMBL" id="CP001339">
    <property type="protein sequence ID" value="ACL72770.1"/>
    <property type="molecule type" value="Genomic_DNA"/>
</dbReference>
<dbReference type="eggNOG" id="ENOG5032BYB">
    <property type="taxonomic scope" value="Bacteria"/>
</dbReference>
<evidence type="ECO:0000313" key="4">
    <source>
        <dbReference type="Proteomes" id="UP000002383"/>
    </source>
</evidence>
<dbReference type="Proteomes" id="UP000002383">
    <property type="component" value="Chromosome"/>
</dbReference>
<dbReference type="RefSeq" id="WP_012638253.1">
    <property type="nucleotide sequence ID" value="NC_011901.1"/>
</dbReference>
<evidence type="ECO:0000256" key="1">
    <source>
        <dbReference type="SAM" id="MobiDB-lite"/>
    </source>
</evidence>
<dbReference type="STRING" id="396588.Tgr7_1687"/>
<reference evidence="3 4" key="1">
    <citation type="journal article" date="2011" name="Stand. Genomic Sci.">
        <title>Complete genome sequence of 'Thioalkalivibrio sulfidophilus' HL-EbGr7.</title>
        <authorList>
            <person name="Muyzer G."/>
            <person name="Sorokin D.Y."/>
            <person name="Mavromatis K."/>
            <person name="Lapidus A."/>
            <person name="Clum A."/>
            <person name="Ivanova N."/>
            <person name="Pati A."/>
            <person name="d'Haeseleer P."/>
            <person name="Woyke T."/>
            <person name="Kyrpides N.C."/>
        </authorList>
    </citation>
    <scope>NUCLEOTIDE SEQUENCE [LARGE SCALE GENOMIC DNA]</scope>
    <source>
        <strain evidence="3 4">HL-EbGR7</strain>
    </source>
</reference>
<evidence type="ECO:0000313" key="3">
    <source>
        <dbReference type="EMBL" id="ACL72770.1"/>
    </source>
</evidence>
<accession>B8GS66</accession>
<keyword evidence="4" id="KW-1185">Reference proteome</keyword>
<dbReference type="Pfam" id="PF10722">
    <property type="entry name" value="YbjN"/>
    <property type="match status" value="1"/>
</dbReference>
<name>B8GS66_THISH</name>
<feature type="chain" id="PRO_5002870474" description="YbjN domain-containing protein" evidence="2">
    <location>
        <begin position="24"/>
        <end position="177"/>
    </location>
</feature>
<keyword evidence="2" id="KW-0732">Signal</keyword>
<feature type="region of interest" description="Disordered" evidence="1">
    <location>
        <begin position="153"/>
        <end position="177"/>
    </location>
</feature>
<evidence type="ECO:0000256" key="2">
    <source>
        <dbReference type="SAM" id="SignalP"/>
    </source>
</evidence>
<feature type="compositionally biased region" description="Basic and acidic residues" evidence="1">
    <location>
        <begin position="153"/>
        <end position="169"/>
    </location>
</feature>
<proteinExistence type="predicted"/>
<feature type="signal peptide" evidence="2">
    <location>
        <begin position="1"/>
        <end position="23"/>
    </location>
</feature>
<protein>
    <recommendedName>
        <fullName evidence="5">YbjN domain-containing protein</fullName>
    </recommendedName>
</protein>
<dbReference type="KEGG" id="tgr:Tgr7_1687"/>
<dbReference type="HOGENOM" id="CLU_1517258_0_0_6"/>
<dbReference type="AlphaFoldDB" id="B8GS66"/>